<feature type="transmembrane region" description="Helical" evidence="17">
    <location>
        <begin position="343"/>
        <end position="361"/>
    </location>
</feature>
<comment type="catalytic activity">
    <reaction evidence="13">
        <text>D-glucosamine(out) = D-glucosamine(in)</text>
        <dbReference type="Rhea" id="RHEA:78423"/>
        <dbReference type="ChEBI" id="CHEBI:58723"/>
    </reaction>
    <physiologicalReaction direction="left-to-right" evidence="13">
        <dbReference type="Rhea" id="RHEA:78424"/>
    </physiologicalReaction>
</comment>
<dbReference type="PANTHER" id="PTHR48021:SF1">
    <property type="entry name" value="GH07001P-RELATED"/>
    <property type="match status" value="1"/>
</dbReference>
<feature type="transmembrane region" description="Helical" evidence="17">
    <location>
        <begin position="75"/>
        <end position="95"/>
    </location>
</feature>
<evidence type="ECO:0000256" key="8">
    <source>
        <dbReference type="ARBA" id="ARBA00023136"/>
    </source>
</evidence>
<comment type="catalytic activity">
    <reaction evidence="9">
        <text>D-galactose(in) = D-galactose(out)</text>
        <dbReference type="Rhea" id="RHEA:34915"/>
        <dbReference type="ChEBI" id="CHEBI:4139"/>
    </reaction>
    <physiologicalReaction direction="right-to-left" evidence="9">
        <dbReference type="Rhea" id="RHEA:34917"/>
    </physiologicalReaction>
</comment>
<dbReference type="Pfam" id="PF00083">
    <property type="entry name" value="Sugar_tr"/>
    <property type="match status" value="1"/>
</dbReference>
<feature type="transmembrane region" description="Helical" evidence="17">
    <location>
        <begin position="464"/>
        <end position="482"/>
    </location>
</feature>
<keyword evidence="7 17" id="KW-1133">Transmembrane helix</keyword>
<gene>
    <name evidence="19" type="ORF">CTAYLR_008476</name>
</gene>
<sequence length="511" mass="53102">MMAEDLGQALISEEKERWSVAILATALAALGAVSFGFALGFSSPTLPAMQGSIFHDLKCGDDDDSASVSSSLGSLWSSILNIGGVAGALGGGKIVEAVGRRGALVTAAAPALVVGWAATALSRTAAEVIVARVVVGLGVGLCSSTTPVYIAETAPRRLRGALLSANQLAVTFGIFSIYFVGFSLPHSRREYSCGAHAKSIHPSGWRLVAWIGAGLGAALAVGAAALPETPTWLAGRGKMDAARRALSVLRGGCLEGPEARRELEDLAANAASSKTEERAAIDVFKMMLPYACAPADVDVACRIPLRISLALMLFQQFSGVNAVIFFAGDILGDAGMSNRDLGGVVVMAIQLVMTAVGVPLVDRLGRRTLLIASLSGMAFAATLMGVYFSVRTAPPVALVALVVYISSFAIGLGPLPWSLMAELLPTRARTAASAAATMINWLMSFVITESYASAVIFLTPEGTFFLFAAVCACGVLFVYAYLPETKGVSLDDIERLFARSTTTTPATIDLP</sequence>
<accession>A0AAD7UJ93</accession>
<evidence type="ECO:0000256" key="17">
    <source>
        <dbReference type="SAM" id="Phobius"/>
    </source>
</evidence>
<dbReference type="InterPro" id="IPR003663">
    <property type="entry name" value="Sugar/inositol_transpt"/>
</dbReference>
<dbReference type="FunFam" id="1.20.1250.20:FF:000218">
    <property type="entry name" value="facilitated trehalose transporter Tret1"/>
    <property type="match status" value="1"/>
</dbReference>
<dbReference type="PRINTS" id="PR00171">
    <property type="entry name" value="SUGRTRNSPORT"/>
</dbReference>
<dbReference type="SUPFAM" id="SSF103473">
    <property type="entry name" value="MFS general substrate transporter"/>
    <property type="match status" value="1"/>
</dbReference>
<feature type="transmembrane region" description="Helical" evidence="17">
    <location>
        <begin position="162"/>
        <end position="184"/>
    </location>
</feature>
<comment type="similarity">
    <text evidence="16">Belongs to the major facilitator superfamily. Sugar transporter (TC 2.A.1.1) family.</text>
</comment>
<comment type="subcellular location">
    <subcellularLocation>
        <location evidence="1">Cell membrane</location>
        <topology evidence="1">Multi-pass membrane protein</topology>
    </subcellularLocation>
</comment>
<feature type="transmembrane region" description="Helical" evidence="17">
    <location>
        <begin position="396"/>
        <end position="417"/>
    </location>
</feature>
<evidence type="ECO:0000256" key="11">
    <source>
        <dbReference type="ARBA" id="ARBA00044656"/>
    </source>
</evidence>
<evidence type="ECO:0000256" key="1">
    <source>
        <dbReference type="ARBA" id="ARBA00004651"/>
    </source>
</evidence>
<evidence type="ECO:0000256" key="14">
    <source>
        <dbReference type="ARBA" id="ARBA00044710"/>
    </source>
</evidence>
<feature type="transmembrane region" description="Helical" evidence="17">
    <location>
        <begin position="128"/>
        <end position="150"/>
    </location>
</feature>
<dbReference type="EMBL" id="JAQMWT010000310">
    <property type="protein sequence ID" value="KAJ8605751.1"/>
    <property type="molecule type" value="Genomic_DNA"/>
</dbReference>
<evidence type="ECO:0000256" key="5">
    <source>
        <dbReference type="ARBA" id="ARBA00022597"/>
    </source>
</evidence>
<dbReference type="PANTHER" id="PTHR48021">
    <property type="match status" value="1"/>
</dbReference>
<feature type="transmembrane region" description="Helical" evidence="17">
    <location>
        <begin position="204"/>
        <end position="226"/>
    </location>
</feature>
<evidence type="ECO:0000256" key="12">
    <source>
        <dbReference type="ARBA" id="ARBA00044662"/>
    </source>
</evidence>
<dbReference type="AlphaFoldDB" id="A0AAD7UJ93"/>
<dbReference type="NCBIfam" id="TIGR00879">
    <property type="entry name" value="SP"/>
    <property type="match status" value="1"/>
</dbReference>
<comment type="caution">
    <text evidence="19">The sequence shown here is derived from an EMBL/GenBank/DDBJ whole genome shotgun (WGS) entry which is preliminary data.</text>
</comment>
<evidence type="ECO:0000256" key="10">
    <source>
        <dbReference type="ARBA" id="ARBA00044648"/>
    </source>
</evidence>
<feature type="domain" description="Major facilitator superfamily (MFS) profile" evidence="18">
    <location>
        <begin position="24"/>
        <end position="486"/>
    </location>
</feature>
<dbReference type="InterPro" id="IPR036259">
    <property type="entry name" value="MFS_trans_sf"/>
</dbReference>
<keyword evidence="20" id="KW-1185">Reference proteome</keyword>
<feature type="transmembrane region" description="Helical" evidence="17">
    <location>
        <begin position="20"/>
        <end position="41"/>
    </location>
</feature>
<comment type="catalytic activity">
    <reaction evidence="14">
        <text>D-fructose(out) = D-fructose(in)</text>
        <dbReference type="Rhea" id="RHEA:60372"/>
        <dbReference type="ChEBI" id="CHEBI:37721"/>
    </reaction>
    <physiologicalReaction direction="left-to-right" evidence="14">
        <dbReference type="Rhea" id="RHEA:60373"/>
    </physiologicalReaction>
</comment>
<feature type="transmembrane region" description="Helical" evidence="17">
    <location>
        <begin position="368"/>
        <end position="390"/>
    </location>
</feature>
<evidence type="ECO:0000256" key="16">
    <source>
        <dbReference type="RuleBase" id="RU003346"/>
    </source>
</evidence>
<dbReference type="Proteomes" id="UP001230188">
    <property type="component" value="Unassembled WGS sequence"/>
</dbReference>
<evidence type="ECO:0000256" key="6">
    <source>
        <dbReference type="ARBA" id="ARBA00022692"/>
    </source>
</evidence>
<dbReference type="InterPro" id="IPR050549">
    <property type="entry name" value="MFS_Trehalose_Transporter"/>
</dbReference>
<keyword evidence="3 16" id="KW-0813">Transport</keyword>
<keyword evidence="5" id="KW-0762">Sugar transport</keyword>
<dbReference type="GO" id="GO:0022857">
    <property type="term" value="F:transmembrane transporter activity"/>
    <property type="evidence" value="ECO:0007669"/>
    <property type="project" value="InterPro"/>
</dbReference>
<evidence type="ECO:0000256" key="3">
    <source>
        <dbReference type="ARBA" id="ARBA00022448"/>
    </source>
</evidence>
<feature type="transmembrane region" description="Helical" evidence="17">
    <location>
        <begin position="438"/>
        <end position="458"/>
    </location>
</feature>
<dbReference type="PROSITE" id="PS00217">
    <property type="entry name" value="SUGAR_TRANSPORT_2"/>
    <property type="match status" value="1"/>
</dbReference>
<feature type="transmembrane region" description="Helical" evidence="17">
    <location>
        <begin position="309"/>
        <end position="331"/>
    </location>
</feature>
<comment type="catalytic activity">
    <reaction evidence="11">
        <text>D-xylose(out) = D-xylose(in)</text>
        <dbReference type="Rhea" id="RHEA:78427"/>
        <dbReference type="ChEBI" id="CHEBI:53455"/>
    </reaction>
    <physiologicalReaction direction="left-to-right" evidence="11">
        <dbReference type="Rhea" id="RHEA:78428"/>
    </physiologicalReaction>
</comment>
<keyword evidence="4" id="KW-1003">Cell membrane</keyword>
<evidence type="ECO:0000259" key="18">
    <source>
        <dbReference type="PROSITE" id="PS50850"/>
    </source>
</evidence>
<dbReference type="InterPro" id="IPR005829">
    <property type="entry name" value="Sugar_transporter_CS"/>
</dbReference>
<reference evidence="19" key="1">
    <citation type="submission" date="2023-01" db="EMBL/GenBank/DDBJ databases">
        <title>Metagenome sequencing of chrysophaentin producing Chrysophaeum taylorii.</title>
        <authorList>
            <person name="Davison J."/>
            <person name="Bewley C."/>
        </authorList>
    </citation>
    <scope>NUCLEOTIDE SEQUENCE</scope>
    <source>
        <strain evidence="19">NIES-1699</strain>
    </source>
</reference>
<dbReference type="PROSITE" id="PS00216">
    <property type="entry name" value="SUGAR_TRANSPORT_1"/>
    <property type="match status" value="2"/>
</dbReference>
<organism evidence="19 20">
    <name type="scientific">Chrysophaeum taylorii</name>
    <dbReference type="NCBI Taxonomy" id="2483200"/>
    <lineage>
        <taxon>Eukaryota</taxon>
        <taxon>Sar</taxon>
        <taxon>Stramenopiles</taxon>
        <taxon>Ochrophyta</taxon>
        <taxon>Pelagophyceae</taxon>
        <taxon>Pelagomonadales</taxon>
        <taxon>Pelagomonadaceae</taxon>
        <taxon>Chrysophaeum</taxon>
    </lineage>
</organism>
<evidence type="ECO:0000256" key="7">
    <source>
        <dbReference type="ARBA" id="ARBA00022989"/>
    </source>
</evidence>
<protein>
    <recommendedName>
        <fullName evidence="15">Hexose transporter 1</fullName>
    </recommendedName>
</protein>
<proteinExistence type="inferred from homology"/>
<keyword evidence="6 17" id="KW-0812">Transmembrane</keyword>
<dbReference type="GO" id="GO:0005886">
    <property type="term" value="C:plasma membrane"/>
    <property type="evidence" value="ECO:0007669"/>
    <property type="project" value="UniProtKB-SubCell"/>
</dbReference>
<keyword evidence="8 17" id="KW-0472">Membrane</keyword>
<comment type="catalytic activity">
    <reaction evidence="10">
        <text>D-glucose(out) = D-glucose(in)</text>
        <dbReference type="Rhea" id="RHEA:60376"/>
        <dbReference type="ChEBI" id="CHEBI:4167"/>
    </reaction>
    <physiologicalReaction direction="left-to-right" evidence="10">
        <dbReference type="Rhea" id="RHEA:60377"/>
    </physiologicalReaction>
</comment>
<comment type="subunit">
    <text evidence="2">Homodimer.</text>
</comment>
<name>A0AAD7UJ93_9STRA</name>
<dbReference type="PROSITE" id="PS50850">
    <property type="entry name" value="MFS"/>
    <property type="match status" value="1"/>
</dbReference>
<comment type="catalytic activity">
    <reaction evidence="12">
        <text>D-mannose(out) = D-mannose(in)</text>
        <dbReference type="Rhea" id="RHEA:78391"/>
        <dbReference type="ChEBI" id="CHEBI:4208"/>
    </reaction>
    <physiologicalReaction direction="left-to-right" evidence="12">
        <dbReference type="Rhea" id="RHEA:78392"/>
    </physiologicalReaction>
</comment>
<dbReference type="Gene3D" id="1.20.1250.20">
    <property type="entry name" value="MFS general substrate transporter like domains"/>
    <property type="match status" value="1"/>
</dbReference>
<feature type="transmembrane region" description="Helical" evidence="17">
    <location>
        <begin position="102"/>
        <end position="122"/>
    </location>
</feature>
<evidence type="ECO:0000256" key="15">
    <source>
        <dbReference type="ARBA" id="ARBA00044780"/>
    </source>
</evidence>
<evidence type="ECO:0000256" key="9">
    <source>
        <dbReference type="ARBA" id="ARBA00044637"/>
    </source>
</evidence>
<evidence type="ECO:0000256" key="13">
    <source>
        <dbReference type="ARBA" id="ARBA00044668"/>
    </source>
</evidence>
<evidence type="ECO:0000256" key="2">
    <source>
        <dbReference type="ARBA" id="ARBA00011738"/>
    </source>
</evidence>
<dbReference type="InterPro" id="IPR005828">
    <property type="entry name" value="MFS_sugar_transport-like"/>
</dbReference>
<evidence type="ECO:0000313" key="19">
    <source>
        <dbReference type="EMBL" id="KAJ8605751.1"/>
    </source>
</evidence>
<evidence type="ECO:0000256" key="4">
    <source>
        <dbReference type="ARBA" id="ARBA00022475"/>
    </source>
</evidence>
<evidence type="ECO:0000313" key="20">
    <source>
        <dbReference type="Proteomes" id="UP001230188"/>
    </source>
</evidence>
<dbReference type="InterPro" id="IPR020846">
    <property type="entry name" value="MFS_dom"/>
</dbReference>